<comment type="caution">
    <text evidence="2">The sequence shown here is derived from an EMBL/GenBank/DDBJ whole genome shotgun (WGS) entry which is preliminary data.</text>
</comment>
<organism evidence="2 3">
    <name type="scientific">Aspergillus sclerotialis</name>
    <dbReference type="NCBI Taxonomy" id="2070753"/>
    <lineage>
        <taxon>Eukaryota</taxon>
        <taxon>Fungi</taxon>
        <taxon>Dikarya</taxon>
        <taxon>Ascomycota</taxon>
        <taxon>Pezizomycotina</taxon>
        <taxon>Eurotiomycetes</taxon>
        <taxon>Eurotiomycetidae</taxon>
        <taxon>Eurotiales</taxon>
        <taxon>Aspergillaceae</taxon>
        <taxon>Aspergillus</taxon>
        <taxon>Aspergillus subgen. Polypaecilum</taxon>
    </lineage>
</organism>
<keyword evidence="3" id="KW-1185">Reference proteome</keyword>
<reference evidence="3" key="1">
    <citation type="submission" date="2017-02" db="EMBL/GenBank/DDBJ databases">
        <authorList>
            <person name="Tafer H."/>
            <person name="Lopandic K."/>
        </authorList>
    </citation>
    <scope>NUCLEOTIDE SEQUENCE [LARGE SCALE GENOMIC DNA]</scope>
    <source>
        <strain evidence="3">CBS 366.77</strain>
    </source>
</reference>
<feature type="region of interest" description="Disordered" evidence="1">
    <location>
        <begin position="327"/>
        <end position="347"/>
    </location>
</feature>
<dbReference type="OrthoDB" id="1045822at2759"/>
<dbReference type="AlphaFoldDB" id="A0A3A3A0R1"/>
<dbReference type="STRING" id="2070753.A0A3A3A0R1"/>
<name>A0A3A3A0R1_9EURO</name>
<dbReference type="Pfam" id="PF04749">
    <property type="entry name" value="PLAC8"/>
    <property type="match status" value="1"/>
</dbReference>
<sequence>MSQKLNLDTSNLGGNQRYSFLETPLEMHAPGLRSGQSSSLAVESNTDELNQQATTEHSYPTSTTAPGKPQILQEKIIASQYPSCPPPGEHPANYAPFADDINPPEKQRSEMQVPQYSYGAPPHSPGPLPVKVNPETLDETQKGYPVAVVPDENPLHSQLPQSPPPIATTATQPDVSGNVMVFSPPAQIPQPPNQGIESGMWNHGLCDCTGIGTCCLGLFCPCILYGRTQYRISMKSRKEDPTNLLGYEACNGSCMAMAMLCGCQWLLATVQHTRTRKSYGIRGDIGSDCIRATCCTCCTLIQDEKEIQKREGERLKAAIASSAAFSAPYVTPGPMSYPPPPTREATR</sequence>
<dbReference type="EMBL" id="MVGC01000107">
    <property type="protein sequence ID" value="RJE23725.1"/>
    <property type="molecule type" value="Genomic_DNA"/>
</dbReference>
<gene>
    <name evidence="2" type="ORF">PHISCL_03918</name>
</gene>
<accession>A0A3A3A0R1</accession>
<evidence type="ECO:0000256" key="1">
    <source>
        <dbReference type="SAM" id="MobiDB-lite"/>
    </source>
</evidence>
<proteinExistence type="predicted"/>
<evidence type="ECO:0000313" key="2">
    <source>
        <dbReference type="EMBL" id="RJE23725.1"/>
    </source>
</evidence>
<feature type="compositionally biased region" description="Pro residues" evidence="1">
    <location>
        <begin position="335"/>
        <end position="347"/>
    </location>
</feature>
<dbReference type="InterPro" id="IPR006461">
    <property type="entry name" value="PLAC_motif_containing"/>
</dbReference>
<feature type="compositionally biased region" description="Polar residues" evidence="1">
    <location>
        <begin position="34"/>
        <end position="65"/>
    </location>
</feature>
<dbReference type="NCBIfam" id="TIGR01571">
    <property type="entry name" value="A_thal_Cys_rich"/>
    <property type="match status" value="1"/>
</dbReference>
<feature type="region of interest" description="Disordered" evidence="1">
    <location>
        <begin position="29"/>
        <end position="70"/>
    </location>
</feature>
<dbReference type="Proteomes" id="UP000266188">
    <property type="component" value="Unassembled WGS sequence"/>
</dbReference>
<evidence type="ECO:0000313" key="3">
    <source>
        <dbReference type="Proteomes" id="UP000266188"/>
    </source>
</evidence>
<protein>
    <submittedName>
        <fullName evidence="2">DUF614 domain-containing protein</fullName>
    </submittedName>
</protein>
<dbReference type="PANTHER" id="PTHR15907">
    <property type="entry name" value="DUF614 FAMILY PROTEIN-RELATED"/>
    <property type="match status" value="1"/>
</dbReference>